<dbReference type="Gene3D" id="3.40.1090.10">
    <property type="entry name" value="Cytosolic phospholipase A2 catalytic domain"/>
    <property type="match status" value="2"/>
</dbReference>
<dbReference type="RefSeq" id="WP_134484917.1">
    <property type="nucleotide sequence ID" value="NZ_LR216287.1"/>
</dbReference>
<keyword evidence="1" id="KW-0378">Hydrolase</keyword>
<dbReference type="OrthoDB" id="9032at2157"/>
<sequence>MIIVGAMKKKTKIPTTLEDNKTIEKVLVLQGGGSLGAYECGVFRILSENNIRFDIVAGTSIGAVNAAIIASYRREKDPAKELERFWIELSERIIPMFPPYWSLYFTDEMRAILASMYSAIYGNPRAFSRHSDVFPFNLFPYRLPYPLFDTSPLKDTLEKYVDFSTLSVKDNTSQKIEHRPRLIVTSTDIQTSQPVIFDSNTEFMDTNSVLASVGFPFYGISWTEKNGHYLWDGALLSNTPLREVMDASPKLDKEVYLVNIFPHFQKKLPSNMFEAWHRARDIIYNDKTDNNIKVSTTNSEHLSLLKRMHDLLMKYDQEMKKSAEQYLSENQNKLNIELTNLEGKYHEIIEKRGSIIKKITRIDRPEIHPFLFEDADFSEMTIKKLIRQGEEDAKRAIKSDSQ</sequence>
<evidence type="ECO:0000313" key="5">
    <source>
        <dbReference type="EMBL" id="VFJ14816.1"/>
    </source>
</evidence>
<dbReference type="InterPro" id="IPR016035">
    <property type="entry name" value="Acyl_Trfase/lysoPLipase"/>
</dbReference>
<dbReference type="GO" id="GO:0016042">
    <property type="term" value="P:lipid catabolic process"/>
    <property type="evidence" value="ECO:0007669"/>
    <property type="project" value="UniProtKB-KW"/>
</dbReference>
<organism evidence="5 6">
    <name type="scientific">Candidatus Nitrosocosmicus franklandianus</name>
    <dbReference type="NCBI Taxonomy" id="1798806"/>
    <lineage>
        <taxon>Archaea</taxon>
        <taxon>Nitrososphaerota</taxon>
        <taxon>Nitrososphaeria</taxon>
        <taxon>Nitrososphaerales</taxon>
        <taxon>Nitrososphaeraceae</taxon>
        <taxon>Candidatus Nitrosocosmicus</taxon>
    </lineage>
</organism>
<keyword evidence="6" id="KW-1185">Reference proteome</keyword>
<reference evidence="5 6" key="1">
    <citation type="submission" date="2019-02" db="EMBL/GenBank/DDBJ databases">
        <authorList>
            <person name="Lehtovirta-Morley E L."/>
        </authorList>
    </citation>
    <scope>NUCLEOTIDE SEQUENCE [LARGE SCALE GENOMIC DNA]</scope>
    <source>
        <strain evidence="5">NFRAN1</strain>
    </source>
</reference>
<evidence type="ECO:0000256" key="3">
    <source>
        <dbReference type="ARBA" id="ARBA00023098"/>
    </source>
</evidence>
<proteinExistence type="predicted"/>
<keyword evidence="3" id="KW-0443">Lipid metabolism</keyword>
<dbReference type="GO" id="GO:0016787">
    <property type="term" value="F:hydrolase activity"/>
    <property type="evidence" value="ECO:0007669"/>
    <property type="project" value="UniProtKB-KW"/>
</dbReference>
<feature type="domain" description="PNPLA" evidence="4">
    <location>
        <begin position="27"/>
        <end position="245"/>
    </location>
</feature>
<dbReference type="SUPFAM" id="SSF52151">
    <property type="entry name" value="FabD/lysophospholipase-like"/>
    <property type="match status" value="1"/>
</dbReference>
<evidence type="ECO:0000256" key="1">
    <source>
        <dbReference type="ARBA" id="ARBA00022801"/>
    </source>
</evidence>
<dbReference type="PANTHER" id="PTHR14226">
    <property type="entry name" value="NEUROPATHY TARGET ESTERASE/SWISS CHEESE D.MELANOGASTER"/>
    <property type="match status" value="1"/>
</dbReference>
<dbReference type="PROSITE" id="PS51635">
    <property type="entry name" value="PNPLA"/>
    <property type="match status" value="1"/>
</dbReference>
<dbReference type="GeneID" id="39421679"/>
<keyword evidence="2" id="KW-0442">Lipid degradation</keyword>
<gene>
    <name evidence="5" type="ORF">NFRAN_2494</name>
</gene>
<dbReference type="Pfam" id="PF01734">
    <property type="entry name" value="Patatin"/>
    <property type="match status" value="1"/>
</dbReference>
<evidence type="ECO:0000313" key="6">
    <source>
        <dbReference type="Proteomes" id="UP000294299"/>
    </source>
</evidence>
<evidence type="ECO:0000256" key="2">
    <source>
        <dbReference type="ARBA" id="ARBA00022963"/>
    </source>
</evidence>
<accession>A0A484IDD1</accession>
<dbReference type="PANTHER" id="PTHR14226:SF57">
    <property type="entry name" value="BLR7027 PROTEIN"/>
    <property type="match status" value="1"/>
</dbReference>
<dbReference type="InterPro" id="IPR050301">
    <property type="entry name" value="NTE"/>
</dbReference>
<dbReference type="EMBL" id="LR216287">
    <property type="protein sequence ID" value="VFJ14816.1"/>
    <property type="molecule type" value="Genomic_DNA"/>
</dbReference>
<dbReference type="AlphaFoldDB" id="A0A484IDD1"/>
<dbReference type="KEGG" id="nfn:NFRAN_2494"/>
<evidence type="ECO:0000259" key="4">
    <source>
        <dbReference type="PROSITE" id="PS51635"/>
    </source>
</evidence>
<dbReference type="InterPro" id="IPR002641">
    <property type="entry name" value="PNPLA_dom"/>
</dbReference>
<dbReference type="Proteomes" id="UP000294299">
    <property type="component" value="Chromosome NFRAN"/>
</dbReference>
<protein>
    <recommendedName>
        <fullName evidence="4">PNPLA domain-containing protein</fullName>
    </recommendedName>
</protein>
<name>A0A484IDD1_9ARCH</name>